<evidence type="ECO:0000313" key="2">
    <source>
        <dbReference type="EMBL" id="QIG44366.1"/>
    </source>
</evidence>
<proteinExistence type="predicted"/>
<dbReference type="EMBL" id="CP049257">
    <property type="protein sequence ID" value="QIG44366.1"/>
    <property type="molecule type" value="Genomic_DNA"/>
</dbReference>
<accession>A0A6G6WGM8</accession>
<dbReference type="AlphaFoldDB" id="A0A6G6WGM8"/>
<keyword evidence="3" id="KW-1185">Reference proteome</keyword>
<evidence type="ECO:0000313" key="3">
    <source>
        <dbReference type="Proteomes" id="UP000502996"/>
    </source>
</evidence>
<dbReference type="GO" id="GO:0046872">
    <property type="term" value="F:metal ion binding"/>
    <property type="evidence" value="ECO:0007669"/>
    <property type="project" value="InterPro"/>
</dbReference>
<dbReference type="InterPro" id="IPR017520">
    <property type="entry name" value="CHP03086"/>
</dbReference>
<dbReference type="SUPFAM" id="SSF109854">
    <property type="entry name" value="DinB/YfiT-like putative metalloenzymes"/>
    <property type="match status" value="1"/>
</dbReference>
<dbReference type="KEGG" id="nano:G5V58_17690"/>
<dbReference type="InterPro" id="IPR024344">
    <property type="entry name" value="MDMPI_metal-binding"/>
</dbReference>
<dbReference type="InterPro" id="IPR017517">
    <property type="entry name" value="Maleyloyr_isom"/>
</dbReference>
<dbReference type="RefSeq" id="WP_165235647.1">
    <property type="nucleotide sequence ID" value="NZ_CP049257.1"/>
</dbReference>
<organism evidence="2 3">
    <name type="scientific">Nocardioides anomalus</name>
    <dbReference type="NCBI Taxonomy" id="2712223"/>
    <lineage>
        <taxon>Bacteria</taxon>
        <taxon>Bacillati</taxon>
        <taxon>Actinomycetota</taxon>
        <taxon>Actinomycetes</taxon>
        <taxon>Propionibacteriales</taxon>
        <taxon>Nocardioidaceae</taxon>
        <taxon>Nocardioides</taxon>
    </lineage>
</organism>
<dbReference type="InterPro" id="IPR034660">
    <property type="entry name" value="DinB/YfiT-like"/>
</dbReference>
<dbReference type="NCBIfam" id="TIGR03083">
    <property type="entry name" value="maleylpyruvate isomerase family mycothiol-dependent enzyme"/>
    <property type="match status" value="1"/>
</dbReference>
<gene>
    <name evidence="2" type="ORF">G5V58_17690</name>
</gene>
<dbReference type="Pfam" id="PF11716">
    <property type="entry name" value="MDMPI_N"/>
    <property type="match status" value="1"/>
</dbReference>
<sequence>MDLEDLTRAQDATATLLADFDTPDWERPSPCTDWDVEAVVRHLVVGERHFAESLRGTAGDAAELTAQVGEVPNADLPAAYAESSARLREALAAADPAATYPTGLGPVPPAVVLQLRTVEAIVHGWDAGRGVGRLLPVDDDVAERALDSSRALLEQVPPERSPFAPSVAVPDDATPLQRLVGLLGRDPFGSISG</sequence>
<reference evidence="2 3" key="1">
    <citation type="submission" date="2020-02" db="EMBL/GenBank/DDBJ databases">
        <title>Full genome sequence of Nocardioides sp. R-3366.</title>
        <authorList>
            <person name="Im W.-T."/>
        </authorList>
    </citation>
    <scope>NUCLEOTIDE SEQUENCE [LARGE SCALE GENOMIC DNA]</scope>
    <source>
        <strain evidence="2 3">R-3366</strain>
    </source>
</reference>
<protein>
    <submittedName>
        <fullName evidence="2">TIGR03086 family protein</fullName>
    </submittedName>
</protein>
<evidence type="ECO:0000259" key="1">
    <source>
        <dbReference type="Pfam" id="PF11716"/>
    </source>
</evidence>
<name>A0A6G6WGM8_9ACTN</name>
<dbReference type="Gene3D" id="1.20.120.450">
    <property type="entry name" value="dinb family like domain"/>
    <property type="match status" value="1"/>
</dbReference>
<feature type="domain" description="Mycothiol-dependent maleylpyruvate isomerase metal-binding" evidence="1">
    <location>
        <begin position="7"/>
        <end position="127"/>
    </location>
</feature>
<dbReference type="NCBIfam" id="TIGR03086">
    <property type="entry name" value="TIGR03086 family metal-binding protein"/>
    <property type="match status" value="1"/>
</dbReference>
<dbReference type="Proteomes" id="UP000502996">
    <property type="component" value="Chromosome"/>
</dbReference>